<dbReference type="GO" id="GO:0009229">
    <property type="term" value="P:thiamine diphosphate biosynthetic process"/>
    <property type="evidence" value="ECO:0007669"/>
    <property type="project" value="UniProtKB-UniPathway"/>
</dbReference>
<evidence type="ECO:0000256" key="10">
    <source>
        <dbReference type="ARBA" id="ARBA00022842"/>
    </source>
</evidence>
<dbReference type="GO" id="GO:0000287">
    <property type="term" value="F:magnesium ion binding"/>
    <property type="evidence" value="ECO:0007669"/>
    <property type="project" value="InterPro"/>
</dbReference>
<dbReference type="InterPro" id="IPR013785">
    <property type="entry name" value="Aldolase_TIM"/>
</dbReference>
<dbReference type="HAMAP" id="MF_00228">
    <property type="entry name" value="Thz_kinase"/>
    <property type="match status" value="1"/>
</dbReference>
<protein>
    <recommendedName>
        <fullName evidence="16">Thiamine phosphate synthase/TenI domain-containing protein</fullName>
    </recommendedName>
</protein>
<keyword evidence="11" id="KW-0784">Thiamine biosynthesis</keyword>
<reference evidence="17" key="1">
    <citation type="submission" date="2020-04" db="EMBL/GenBank/DDBJ databases">
        <title>Analysis of mating type loci in Filobasidium floriforme.</title>
        <authorList>
            <person name="Nowrousian M."/>
        </authorList>
    </citation>
    <scope>NUCLEOTIDE SEQUENCE</scope>
    <source>
        <strain evidence="17">CBS 6242</strain>
    </source>
</reference>
<dbReference type="AlphaFoldDB" id="A0A8K0NK20"/>
<keyword evidence="5" id="KW-0808">Transferase</keyword>
<organism evidence="17 18">
    <name type="scientific">Filobasidium floriforme</name>
    <dbReference type="NCBI Taxonomy" id="5210"/>
    <lineage>
        <taxon>Eukaryota</taxon>
        <taxon>Fungi</taxon>
        <taxon>Dikarya</taxon>
        <taxon>Basidiomycota</taxon>
        <taxon>Agaricomycotina</taxon>
        <taxon>Tremellomycetes</taxon>
        <taxon>Filobasidiales</taxon>
        <taxon>Filobasidiaceae</taxon>
        <taxon>Filobasidium</taxon>
    </lineage>
</organism>
<comment type="caution">
    <text evidence="17">The sequence shown here is derived from an EMBL/GenBank/DDBJ whole genome shotgun (WGS) entry which is preliminary data.</text>
</comment>
<feature type="compositionally biased region" description="Basic and acidic residues" evidence="15">
    <location>
        <begin position="263"/>
        <end position="274"/>
    </location>
</feature>
<comment type="catalytic activity">
    <reaction evidence="1">
        <text>5-(2-hydroxyethyl)-4-methylthiazole + ATP = 4-methyl-5-(2-phosphooxyethyl)-thiazole + ADP + H(+)</text>
        <dbReference type="Rhea" id="RHEA:24212"/>
        <dbReference type="ChEBI" id="CHEBI:15378"/>
        <dbReference type="ChEBI" id="CHEBI:17957"/>
        <dbReference type="ChEBI" id="CHEBI:30616"/>
        <dbReference type="ChEBI" id="CHEBI:58296"/>
        <dbReference type="ChEBI" id="CHEBI:456216"/>
        <dbReference type="EC" id="2.7.1.50"/>
    </reaction>
</comment>
<dbReference type="GO" id="GO:0005524">
    <property type="term" value="F:ATP binding"/>
    <property type="evidence" value="ECO:0007669"/>
    <property type="project" value="UniProtKB-KW"/>
</dbReference>
<dbReference type="Gene3D" id="3.40.1190.20">
    <property type="match status" value="1"/>
</dbReference>
<dbReference type="GO" id="GO:0004789">
    <property type="term" value="F:thiamine-phosphate diphosphorylase activity"/>
    <property type="evidence" value="ECO:0007669"/>
    <property type="project" value="UniProtKB-EC"/>
</dbReference>
<dbReference type="NCBIfam" id="TIGR00693">
    <property type="entry name" value="thiE"/>
    <property type="match status" value="1"/>
</dbReference>
<evidence type="ECO:0000256" key="3">
    <source>
        <dbReference type="ARBA" id="ARBA00004868"/>
    </source>
</evidence>
<evidence type="ECO:0000256" key="8">
    <source>
        <dbReference type="ARBA" id="ARBA00022777"/>
    </source>
</evidence>
<keyword evidence="18" id="KW-1185">Reference proteome</keyword>
<dbReference type="InterPro" id="IPR022998">
    <property type="entry name" value="ThiamineP_synth_TenI"/>
</dbReference>
<dbReference type="EMBL" id="JABELV010000318">
    <property type="protein sequence ID" value="KAG7527348.1"/>
    <property type="molecule type" value="Genomic_DNA"/>
</dbReference>
<comment type="catalytic activity">
    <reaction evidence="13">
        <text>2-(2-carboxy-4-methylthiazol-5-yl)ethyl phosphate + 4-amino-2-methyl-5-(diphosphooxymethyl)pyrimidine + 2 H(+) = thiamine phosphate + CO2 + diphosphate</text>
        <dbReference type="Rhea" id="RHEA:47848"/>
        <dbReference type="ChEBI" id="CHEBI:15378"/>
        <dbReference type="ChEBI" id="CHEBI:16526"/>
        <dbReference type="ChEBI" id="CHEBI:33019"/>
        <dbReference type="ChEBI" id="CHEBI:37575"/>
        <dbReference type="ChEBI" id="CHEBI:57841"/>
        <dbReference type="ChEBI" id="CHEBI:62890"/>
        <dbReference type="EC" id="2.5.1.3"/>
    </reaction>
</comment>
<evidence type="ECO:0000256" key="11">
    <source>
        <dbReference type="ARBA" id="ARBA00022977"/>
    </source>
</evidence>
<dbReference type="SUPFAM" id="SSF51391">
    <property type="entry name" value="Thiamin phosphate synthase"/>
    <property type="match status" value="1"/>
</dbReference>
<dbReference type="GO" id="GO:0004417">
    <property type="term" value="F:hydroxyethylthiazole kinase activity"/>
    <property type="evidence" value="ECO:0007669"/>
    <property type="project" value="UniProtKB-EC"/>
</dbReference>
<comment type="catalytic activity">
    <reaction evidence="14">
        <text>2-[(2R,5Z)-2-carboxy-4-methylthiazol-5(2H)-ylidene]ethyl phosphate + 4-amino-2-methyl-5-(diphosphooxymethyl)pyrimidine + 2 H(+) = thiamine phosphate + CO2 + diphosphate</text>
        <dbReference type="Rhea" id="RHEA:47844"/>
        <dbReference type="ChEBI" id="CHEBI:15378"/>
        <dbReference type="ChEBI" id="CHEBI:16526"/>
        <dbReference type="ChEBI" id="CHEBI:33019"/>
        <dbReference type="ChEBI" id="CHEBI:37575"/>
        <dbReference type="ChEBI" id="CHEBI:57841"/>
        <dbReference type="ChEBI" id="CHEBI:62899"/>
        <dbReference type="EC" id="2.5.1.3"/>
    </reaction>
</comment>
<evidence type="ECO:0000256" key="15">
    <source>
        <dbReference type="SAM" id="MobiDB-lite"/>
    </source>
</evidence>
<keyword evidence="6" id="KW-0479">Metal-binding</keyword>
<comment type="pathway">
    <text evidence="3">Cofactor biosynthesis; thiamine diphosphate biosynthesis; 4-methyl-5-(2-phosphoethyl)-thiazole from 5-(2-hydroxyethyl)-4-methylthiazole: step 1/1.</text>
</comment>
<evidence type="ECO:0000256" key="4">
    <source>
        <dbReference type="ARBA" id="ARBA00005165"/>
    </source>
</evidence>
<dbReference type="Proteomes" id="UP000812966">
    <property type="component" value="Unassembled WGS sequence"/>
</dbReference>
<sequence length="559" mass="59496">MAPKFKPENIDYSLYLVTGRELLPPGKDYYESLEESLRGGVTVVQVREKNIDSGEFYEIARKTKLLTDAYNVPLIINDRLDICLSVGAAGLHIGQTDLDPRTARNLLPPGSVLGLSIGSLEEASRLLDLYKDEETGGPLKLVDYVGIGAVWRTTSKDVSKKVMLGPEGVGKILDLLHDGSGGSIKSVAIGGIHLPNLPHLLHGSRSPIHLRTLDGIAVISDIVSSPHPEEAARQLSEAFKRGVAEPSLSEGRGGHAVLPTGIHRADRQGDGGRRRSKIDWLEGVVGLMKVVKEKKPLAHQMTNTVVANDSANATLALGGSPIMATHPLDVKDLSKILDALLINFGTISDKQGMIVAGQEANKNLKPIIFDPVAIGATSYRRETAKELLDAWQPTVIKGNAGEIGALAGSLEVASKGVDSVGPGFANPADVVKTLARQKRAIVAMTGVDDYISDGETVLKVSNGHHWMGCITGSGCMTGTAVTVYCGAARIAGTSSTQLVKGDMLLGVLAGILVYTIAGQKAGERDDVRGPGTFRAAFIDEMYHVTTEDVLWMAKFEIVE</sequence>
<dbReference type="InterPro" id="IPR036206">
    <property type="entry name" value="ThiamineP_synth_sf"/>
</dbReference>
<keyword evidence="10" id="KW-0460">Magnesium</keyword>
<dbReference type="InterPro" id="IPR000417">
    <property type="entry name" value="Hyethyz_kinase"/>
</dbReference>
<evidence type="ECO:0000256" key="12">
    <source>
        <dbReference type="ARBA" id="ARBA00047334"/>
    </source>
</evidence>
<evidence type="ECO:0000313" key="17">
    <source>
        <dbReference type="EMBL" id="KAG7527348.1"/>
    </source>
</evidence>
<keyword evidence="8" id="KW-0418">Kinase</keyword>
<dbReference type="GO" id="GO:0005737">
    <property type="term" value="C:cytoplasm"/>
    <property type="evidence" value="ECO:0007669"/>
    <property type="project" value="TreeGrafter"/>
</dbReference>
<dbReference type="NCBIfam" id="NF006830">
    <property type="entry name" value="PRK09355.1"/>
    <property type="match status" value="1"/>
</dbReference>
<dbReference type="Gene3D" id="3.20.20.70">
    <property type="entry name" value="Aldolase class I"/>
    <property type="match status" value="1"/>
</dbReference>
<dbReference type="HAMAP" id="MF_00097">
    <property type="entry name" value="TMP_synthase"/>
    <property type="match status" value="1"/>
</dbReference>
<evidence type="ECO:0000256" key="14">
    <source>
        <dbReference type="ARBA" id="ARBA00047883"/>
    </source>
</evidence>
<dbReference type="Pfam" id="PF02110">
    <property type="entry name" value="HK"/>
    <property type="match status" value="1"/>
</dbReference>
<dbReference type="CDD" id="cd00564">
    <property type="entry name" value="TMP_TenI"/>
    <property type="match status" value="1"/>
</dbReference>
<evidence type="ECO:0000313" key="18">
    <source>
        <dbReference type="Proteomes" id="UP000812966"/>
    </source>
</evidence>
<comment type="cofactor">
    <cofactor evidence="2">
        <name>Mg(2+)</name>
        <dbReference type="ChEBI" id="CHEBI:18420"/>
    </cofactor>
</comment>
<keyword evidence="9" id="KW-0067">ATP-binding</keyword>
<evidence type="ECO:0000256" key="1">
    <source>
        <dbReference type="ARBA" id="ARBA00001771"/>
    </source>
</evidence>
<dbReference type="CDD" id="cd01170">
    <property type="entry name" value="THZ_kinase"/>
    <property type="match status" value="1"/>
</dbReference>
<evidence type="ECO:0000256" key="5">
    <source>
        <dbReference type="ARBA" id="ARBA00022679"/>
    </source>
</evidence>
<feature type="domain" description="Thiamine phosphate synthase/TenI" evidence="16">
    <location>
        <begin position="14"/>
        <end position="222"/>
    </location>
</feature>
<dbReference type="Pfam" id="PF02581">
    <property type="entry name" value="TMP-TENI"/>
    <property type="match status" value="1"/>
</dbReference>
<evidence type="ECO:0000256" key="2">
    <source>
        <dbReference type="ARBA" id="ARBA00001946"/>
    </source>
</evidence>
<comment type="pathway">
    <text evidence="4">Cofactor biosynthesis; thiamine diphosphate biosynthesis; thiamine phosphate from 4-amino-2-methyl-5-diphosphomethylpyrimidine and 4-methyl-5-(2-phosphoethyl)-thiazole: step 1/1.</text>
</comment>
<evidence type="ECO:0000256" key="6">
    <source>
        <dbReference type="ARBA" id="ARBA00022723"/>
    </source>
</evidence>
<dbReference type="UniPathway" id="UPA00060">
    <property type="reaction ID" value="UER00139"/>
</dbReference>
<keyword evidence="7" id="KW-0547">Nucleotide-binding</keyword>
<dbReference type="InterPro" id="IPR029056">
    <property type="entry name" value="Ribokinase-like"/>
</dbReference>
<accession>A0A8K0NK20</accession>
<evidence type="ECO:0000256" key="7">
    <source>
        <dbReference type="ARBA" id="ARBA00022741"/>
    </source>
</evidence>
<evidence type="ECO:0000256" key="9">
    <source>
        <dbReference type="ARBA" id="ARBA00022840"/>
    </source>
</evidence>
<name>A0A8K0NK20_9TREE</name>
<gene>
    <name evidence="17" type="ORF">FFLO_07024</name>
</gene>
<evidence type="ECO:0000259" key="16">
    <source>
        <dbReference type="Pfam" id="PF02581"/>
    </source>
</evidence>
<feature type="region of interest" description="Disordered" evidence="15">
    <location>
        <begin position="245"/>
        <end position="274"/>
    </location>
</feature>
<dbReference type="PANTHER" id="PTHR20857">
    <property type="entry name" value="THIAMINE-PHOSPHATE PYROPHOSPHORYLASE"/>
    <property type="match status" value="1"/>
</dbReference>
<evidence type="ECO:0000256" key="13">
    <source>
        <dbReference type="ARBA" id="ARBA00047851"/>
    </source>
</evidence>
<dbReference type="GO" id="GO:0009228">
    <property type="term" value="P:thiamine biosynthetic process"/>
    <property type="evidence" value="ECO:0007669"/>
    <property type="project" value="UniProtKB-KW"/>
</dbReference>
<dbReference type="InterPro" id="IPR034291">
    <property type="entry name" value="TMP_synthase"/>
</dbReference>
<dbReference type="SUPFAM" id="SSF53613">
    <property type="entry name" value="Ribokinase-like"/>
    <property type="match status" value="1"/>
</dbReference>
<dbReference type="PANTHER" id="PTHR20857:SF23">
    <property type="entry name" value="THIAMINE BIOSYNTHETIC BIFUNCTIONAL ENZYME"/>
    <property type="match status" value="1"/>
</dbReference>
<comment type="catalytic activity">
    <reaction evidence="12">
        <text>4-methyl-5-(2-phosphooxyethyl)-thiazole + 4-amino-2-methyl-5-(diphosphooxymethyl)pyrimidine + H(+) = thiamine phosphate + diphosphate</text>
        <dbReference type="Rhea" id="RHEA:22328"/>
        <dbReference type="ChEBI" id="CHEBI:15378"/>
        <dbReference type="ChEBI" id="CHEBI:33019"/>
        <dbReference type="ChEBI" id="CHEBI:37575"/>
        <dbReference type="ChEBI" id="CHEBI:57841"/>
        <dbReference type="ChEBI" id="CHEBI:58296"/>
        <dbReference type="EC" id="2.5.1.3"/>
    </reaction>
</comment>
<dbReference type="PRINTS" id="PR01099">
    <property type="entry name" value="HYETHTZKNASE"/>
</dbReference>
<proteinExistence type="inferred from homology"/>